<reference evidence="2" key="1">
    <citation type="journal article" date="2020" name="Stud. Mycol.">
        <title>101 Dothideomycetes genomes: a test case for predicting lifestyles and emergence of pathogens.</title>
        <authorList>
            <person name="Haridas S."/>
            <person name="Albert R."/>
            <person name="Binder M."/>
            <person name="Bloem J."/>
            <person name="Labutti K."/>
            <person name="Salamov A."/>
            <person name="Andreopoulos B."/>
            <person name="Baker S."/>
            <person name="Barry K."/>
            <person name="Bills G."/>
            <person name="Bluhm B."/>
            <person name="Cannon C."/>
            <person name="Castanera R."/>
            <person name="Culley D."/>
            <person name="Daum C."/>
            <person name="Ezra D."/>
            <person name="Gonzalez J."/>
            <person name="Henrissat B."/>
            <person name="Kuo A."/>
            <person name="Liang C."/>
            <person name="Lipzen A."/>
            <person name="Lutzoni F."/>
            <person name="Magnuson J."/>
            <person name="Mondo S."/>
            <person name="Nolan M."/>
            <person name="Ohm R."/>
            <person name="Pangilinan J."/>
            <person name="Park H.-J."/>
            <person name="Ramirez L."/>
            <person name="Alfaro M."/>
            <person name="Sun H."/>
            <person name="Tritt A."/>
            <person name="Yoshinaga Y."/>
            <person name="Zwiers L.-H."/>
            <person name="Turgeon B."/>
            <person name="Goodwin S."/>
            <person name="Spatafora J."/>
            <person name="Crous P."/>
            <person name="Grigoriev I."/>
        </authorList>
    </citation>
    <scope>NUCLEOTIDE SEQUENCE</scope>
    <source>
        <strain evidence="2">ATCC 74209</strain>
    </source>
</reference>
<evidence type="ECO:0000313" key="2">
    <source>
        <dbReference type="EMBL" id="KAF2198515.1"/>
    </source>
</evidence>
<evidence type="ECO:0000313" key="3">
    <source>
        <dbReference type="Proteomes" id="UP000799536"/>
    </source>
</evidence>
<keyword evidence="1" id="KW-0812">Transmembrane</keyword>
<feature type="transmembrane region" description="Helical" evidence="1">
    <location>
        <begin position="6"/>
        <end position="25"/>
    </location>
</feature>
<proteinExistence type="predicted"/>
<protein>
    <submittedName>
        <fullName evidence="2">Uncharacterized protein</fullName>
    </submittedName>
</protein>
<dbReference type="AlphaFoldDB" id="A0A9P4MW07"/>
<keyword evidence="3" id="KW-1185">Reference proteome</keyword>
<dbReference type="PANTHER" id="PTHR37576:SF2">
    <property type="entry name" value="DEFECT AT LOW TEMPERATURE PROTEIN 1"/>
    <property type="match status" value="1"/>
</dbReference>
<keyword evidence="1" id="KW-1133">Transmembrane helix</keyword>
<sequence length="105" mass="11989">MGYMIAGMMMSFIVLAAVSLTYYGWWQLGREVSMSPFETAKVIDVPILRATNSNILYKTWPVQFGSGKVMYGEDELGRFLVRKRKTLGGPRLECDISYYPRNTAF</sequence>
<dbReference type="OrthoDB" id="5357734at2759"/>
<dbReference type="EMBL" id="ML994138">
    <property type="protein sequence ID" value="KAF2198515.1"/>
    <property type="molecule type" value="Genomic_DNA"/>
</dbReference>
<evidence type="ECO:0000256" key="1">
    <source>
        <dbReference type="SAM" id="Phobius"/>
    </source>
</evidence>
<gene>
    <name evidence="2" type="ORF">GQ43DRAFT_493402</name>
</gene>
<organism evidence="2 3">
    <name type="scientific">Delitschia confertaspora ATCC 74209</name>
    <dbReference type="NCBI Taxonomy" id="1513339"/>
    <lineage>
        <taxon>Eukaryota</taxon>
        <taxon>Fungi</taxon>
        <taxon>Dikarya</taxon>
        <taxon>Ascomycota</taxon>
        <taxon>Pezizomycotina</taxon>
        <taxon>Dothideomycetes</taxon>
        <taxon>Pleosporomycetidae</taxon>
        <taxon>Pleosporales</taxon>
        <taxon>Delitschiaceae</taxon>
        <taxon>Delitschia</taxon>
    </lineage>
</organism>
<keyword evidence="1" id="KW-0472">Membrane</keyword>
<name>A0A9P4MW07_9PLEO</name>
<comment type="caution">
    <text evidence="2">The sequence shown here is derived from an EMBL/GenBank/DDBJ whole genome shotgun (WGS) entry which is preliminary data.</text>
</comment>
<dbReference type="Proteomes" id="UP000799536">
    <property type="component" value="Unassembled WGS sequence"/>
</dbReference>
<accession>A0A9P4MW07</accession>
<dbReference type="PANTHER" id="PTHR37576">
    <property type="entry name" value="DEFECT AT LOW TEMPERATURE PROTEIN 1"/>
    <property type="match status" value="1"/>
</dbReference>